<feature type="domain" description="G-protein coupled receptors family 1 profile" evidence="7">
    <location>
        <begin position="39"/>
        <end position="148"/>
    </location>
</feature>
<evidence type="ECO:0000256" key="6">
    <source>
        <dbReference type="SAM" id="Phobius"/>
    </source>
</evidence>
<feature type="transmembrane region" description="Helical" evidence="6">
    <location>
        <begin position="141"/>
        <end position="162"/>
    </location>
</feature>
<evidence type="ECO:0000256" key="1">
    <source>
        <dbReference type="ARBA" id="ARBA00004141"/>
    </source>
</evidence>
<dbReference type="GO" id="GO:0004930">
    <property type="term" value="F:G protein-coupled receptor activity"/>
    <property type="evidence" value="ECO:0007669"/>
    <property type="project" value="InterPro"/>
</dbReference>
<evidence type="ECO:0000259" key="7">
    <source>
        <dbReference type="PROSITE" id="PS50262"/>
    </source>
</evidence>
<evidence type="ECO:0000256" key="2">
    <source>
        <dbReference type="ARBA" id="ARBA00022692"/>
    </source>
</evidence>
<dbReference type="GO" id="GO:0004984">
    <property type="term" value="F:olfactory receptor activity"/>
    <property type="evidence" value="ECO:0007669"/>
    <property type="project" value="InterPro"/>
</dbReference>
<dbReference type="Pfam" id="PF13853">
    <property type="entry name" value="7tm_4"/>
    <property type="match status" value="1"/>
</dbReference>
<evidence type="ECO:0000313" key="9">
    <source>
        <dbReference type="Proteomes" id="UP000694388"/>
    </source>
</evidence>
<protein>
    <recommendedName>
        <fullName evidence="7">G-protein coupled receptors family 1 profile domain-containing protein</fullName>
    </recommendedName>
</protein>
<reference evidence="8" key="2">
    <citation type="submission" date="2025-09" db="UniProtKB">
        <authorList>
            <consortium name="Ensembl"/>
        </authorList>
    </citation>
    <scope>IDENTIFICATION</scope>
</reference>
<dbReference type="PANTHER" id="PTHR26451:SF860">
    <property type="entry name" value="ODORANT RECEPTOR-RELATED"/>
    <property type="match status" value="1"/>
</dbReference>
<comment type="subcellular location">
    <subcellularLocation>
        <location evidence="1">Membrane</location>
        <topology evidence="1">Multi-pass membrane protein</topology>
    </subcellularLocation>
</comment>
<keyword evidence="4 6" id="KW-0472">Membrane</keyword>
<evidence type="ECO:0000256" key="4">
    <source>
        <dbReference type="ARBA" id="ARBA00023136"/>
    </source>
</evidence>
<dbReference type="GO" id="GO:0005549">
    <property type="term" value="F:odorant binding"/>
    <property type="evidence" value="ECO:0007669"/>
    <property type="project" value="TreeGrafter"/>
</dbReference>
<dbReference type="InterPro" id="IPR000276">
    <property type="entry name" value="GPCR_Rhodpsn"/>
</dbReference>
<proteinExistence type="predicted"/>
<sequence length="309" mass="35022">KNFLSSNKQTDKRTQMQYPLLQPWAFGGLFLIYLVMIALNLILIVIILCEKKLHKPVYIFLSHLLIMDIVVCTTILPRLMYSISENNVITKHACFIQIFFLSFTATMQSYILSIMAIDRYLAVCHPLRCNVLLTNSRAHKVIFLTICWSSLLASIYLVLLIGRTICKYPEIHKVCCINMAVAKLSCEDITINSLYGIVQTCLINVTVIAVRSWKALHTCITHCLVLSLFLFSMVFAVTSLRMSSTNFFPQYLQHGSDSLFYLVQPLVNPIIYGLRTTSSRTSVSIQLLPSRGMLNGYVLAGRNQNAQFG</sequence>
<dbReference type="PROSITE" id="PS50262">
    <property type="entry name" value="G_PROTEIN_RECEP_F1_2"/>
    <property type="match status" value="1"/>
</dbReference>
<dbReference type="InterPro" id="IPR000725">
    <property type="entry name" value="Olfact_rcpt"/>
</dbReference>
<dbReference type="AlphaFoldDB" id="A0A8C4R0C9"/>
<evidence type="ECO:0000313" key="8">
    <source>
        <dbReference type="Ensembl" id="ENSEBUP00000021897.1"/>
    </source>
</evidence>
<dbReference type="Gene3D" id="1.20.1070.10">
    <property type="entry name" value="Rhodopsin 7-helix transmembrane proteins"/>
    <property type="match status" value="1"/>
</dbReference>
<feature type="transmembrane region" description="Helical" evidence="6">
    <location>
        <begin position="93"/>
        <end position="117"/>
    </location>
</feature>
<feature type="transmembrane region" description="Helical" evidence="6">
    <location>
        <begin position="60"/>
        <end position="81"/>
    </location>
</feature>
<keyword evidence="2 6" id="KW-0812">Transmembrane</keyword>
<reference evidence="8" key="1">
    <citation type="submission" date="2025-08" db="UniProtKB">
        <authorList>
            <consortium name="Ensembl"/>
        </authorList>
    </citation>
    <scope>IDENTIFICATION</scope>
</reference>
<dbReference type="SUPFAM" id="SSF81321">
    <property type="entry name" value="Family A G protein-coupled receptor-like"/>
    <property type="match status" value="1"/>
</dbReference>
<feature type="transmembrane region" description="Helical" evidence="6">
    <location>
        <begin position="219"/>
        <end position="238"/>
    </location>
</feature>
<dbReference type="Proteomes" id="UP000694388">
    <property type="component" value="Unplaced"/>
</dbReference>
<feature type="transmembrane region" description="Helical" evidence="6">
    <location>
        <begin position="21"/>
        <end position="48"/>
    </location>
</feature>
<organism evidence="8 9">
    <name type="scientific">Eptatretus burgeri</name>
    <name type="common">Inshore hagfish</name>
    <dbReference type="NCBI Taxonomy" id="7764"/>
    <lineage>
        <taxon>Eukaryota</taxon>
        <taxon>Metazoa</taxon>
        <taxon>Chordata</taxon>
        <taxon>Craniata</taxon>
        <taxon>Vertebrata</taxon>
        <taxon>Cyclostomata</taxon>
        <taxon>Myxini</taxon>
        <taxon>Myxiniformes</taxon>
        <taxon>Myxinidae</taxon>
        <taxon>Eptatretinae</taxon>
        <taxon>Eptatretus</taxon>
    </lineage>
</organism>
<dbReference type="InterPro" id="IPR052921">
    <property type="entry name" value="GPCR1_Superfamily_Member"/>
</dbReference>
<dbReference type="PANTHER" id="PTHR26451">
    <property type="entry name" value="G_PROTEIN_RECEP_F1_2 DOMAIN-CONTAINING PROTEIN"/>
    <property type="match status" value="1"/>
</dbReference>
<keyword evidence="5" id="KW-0807">Transducer</keyword>
<name>A0A8C4R0C9_EPTBU</name>
<dbReference type="Ensembl" id="ENSEBUT00000022470.1">
    <property type="protein sequence ID" value="ENSEBUP00000021897.1"/>
    <property type="gene ID" value="ENSEBUG00000013509.1"/>
</dbReference>
<accession>A0A8C4R0C9</accession>
<keyword evidence="3 6" id="KW-1133">Transmembrane helix</keyword>
<evidence type="ECO:0000256" key="3">
    <source>
        <dbReference type="ARBA" id="ARBA00022989"/>
    </source>
</evidence>
<dbReference type="GeneTree" id="ENSGT01030000234640"/>
<keyword evidence="9" id="KW-1185">Reference proteome</keyword>
<evidence type="ECO:0000256" key="5">
    <source>
        <dbReference type="ARBA" id="ARBA00023224"/>
    </source>
</evidence>
<dbReference type="GO" id="GO:0016020">
    <property type="term" value="C:membrane"/>
    <property type="evidence" value="ECO:0007669"/>
    <property type="project" value="UniProtKB-SubCell"/>
</dbReference>
<dbReference type="PRINTS" id="PR00237">
    <property type="entry name" value="GPCRRHODOPSN"/>
</dbReference>
<dbReference type="InterPro" id="IPR017452">
    <property type="entry name" value="GPCR_Rhodpsn_7TM"/>
</dbReference>